<evidence type="ECO:0000313" key="2">
    <source>
        <dbReference type="Proteomes" id="UP000298616"/>
    </source>
</evidence>
<name>A0A4D7K198_9BACT</name>
<proteinExistence type="predicted"/>
<sequence>MKLIFSTIFLFLTINISFTQDTSLNVIKESTIEYVNSITDKINYVLSSDDPNTDPFAYSEDSLKMTYHEDIDSVKFVIYGSSSEIDETSTFGDDVIYIEAQETPVLWLKDVEINKEKLILTMMDPEEYNGEYYSYYILMFLDSDETANRLADILRDMVSRIKQYRKAMEDKNSCDPVK</sequence>
<protein>
    <submittedName>
        <fullName evidence="1">Uncharacterized protein</fullName>
    </submittedName>
</protein>
<reference evidence="1 2" key="1">
    <citation type="submission" date="2018-04" db="EMBL/GenBank/DDBJ databases">
        <title>Complete genome uncultured novel isolate.</title>
        <authorList>
            <person name="Merlino G."/>
        </authorList>
    </citation>
    <scope>NUCLEOTIDE SEQUENCE [LARGE SCALE GENOMIC DNA]</scope>
    <source>
        <strain evidence="2">R1DC9</strain>
    </source>
</reference>
<dbReference type="EMBL" id="CP028923">
    <property type="protein sequence ID" value="QCK16705.1"/>
    <property type="molecule type" value="Genomic_DNA"/>
</dbReference>
<dbReference type="Proteomes" id="UP000298616">
    <property type="component" value="Chromosome"/>
</dbReference>
<organism evidence="1 2">
    <name type="scientific">Mangrovivirga cuniculi</name>
    <dbReference type="NCBI Taxonomy" id="2715131"/>
    <lineage>
        <taxon>Bacteria</taxon>
        <taxon>Pseudomonadati</taxon>
        <taxon>Bacteroidota</taxon>
        <taxon>Cytophagia</taxon>
        <taxon>Cytophagales</taxon>
        <taxon>Mangrovivirgaceae</taxon>
        <taxon>Mangrovivirga</taxon>
    </lineage>
</organism>
<dbReference type="AlphaFoldDB" id="A0A4D7K198"/>
<evidence type="ECO:0000313" key="1">
    <source>
        <dbReference type="EMBL" id="QCK16705.1"/>
    </source>
</evidence>
<dbReference type="RefSeq" id="WP_137092297.1">
    <property type="nucleotide sequence ID" value="NZ_CP028923.1"/>
</dbReference>
<accession>A0A4D7K198</accession>
<gene>
    <name evidence="1" type="ORF">DCC35_19185</name>
</gene>
<keyword evidence="2" id="KW-1185">Reference proteome</keyword>
<dbReference type="KEGG" id="fpf:DCC35_19185"/>